<dbReference type="CDD" id="cd06170">
    <property type="entry name" value="LuxR_C_like"/>
    <property type="match status" value="1"/>
</dbReference>
<dbReference type="InterPro" id="IPR016032">
    <property type="entry name" value="Sig_transdc_resp-reg_C-effctor"/>
</dbReference>
<dbReference type="OrthoDB" id="9814495at2"/>
<dbReference type="GO" id="GO:0006355">
    <property type="term" value="P:regulation of DNA-templated transcription"/>
    <property type="evidence" value="ECO:0007669"/>
    <property type="project" value="InterPro"/>
</dbReference>
<keyword evidence="2" id="KW-0238">DNA-binding</keyword>
<dbReference type="PANTHER" id="PTHR45566:SF1">
    <property type="entry name" value="HTH-TYPE TRANSCRIPTIONAL REGULATOR YHJB-RELATED"/>
    <property type="match status" value="1"/>
</dbReference>
<dbReference type="SMART" id="SM00421">
    <property type="entry name" value="HTH_LUXR"/>
    <property type="match status" value="1"/>
</dbReference>
<dbReference type="SUPFAM" id="SSF52172">
    <property type="entry name" value="CheY-like"/>
    <property type="match status" value="1"/>
</dbReference>
<feature type="domain" description="HTH luxR-type" evidence="4">
    <location>
        <begin position="143"/>
        <end position="208"/>
    </location>
</feature>
<evidence type="ECO:0000259" key="5">
    <source>
        <dbReference type="PROSITE" id="PS50110"/>
    </source>
</evidence>
<evidence type="ECO:0000256" key="3">
    <source>
        <dbReference type="PROSITE-ProRule" id="PRU00169"/>
    </source>
</evidence>
<name>A0A4R6UJ26_9GAMM</name>
<dbReference type="PROSITE" id="PS50043">
    <property type="entry name" value="HTH_LUXR_2"/>
    <property type="match status" value="1"/>
</dbReference>
<accession>A0A4R6UJ26</accession>
<dbReference type="Pfam" id="PF00072">
    <property type="entry name" value="Response_reg"/>
    <property type="match status" value="1"/>
</dbReference>
<dbReference type="GO" id="GO:0003677">
    <property type="term" value="F:DNA binding"/>
    <property type="evidence" value="ECO:0007669"/>
    <property type="project" value="UniProtKB-KW"/>
</dbReference>
<dbReference type="PROSITE" id="PS00622">
    <property type="entry name" value="HTH_LUXR_1"/>
    <property type="match status" value="1"/>
</dbReference>
<dbReference type="AlphaFoldDB" id="A0A4R6UJ26"/>
<evidence type="ECO:0000256" key="2">
    <source>
        <dbReference type="ARBA" id="ARBA00023125"/>
    </source>
</evidence>
<dbReference type="Pfam" id="PF00196">
    <property type="entry name" value="GerE"/>
    <property type="match status" value="1"/>
</dbReference>
<dbReference type="InterPro" id="IPR000792">
    <property type="entry name" value="Tscrpt_reg_LuxR_C"/>
</dbReference>
<dbReference type="SMART" id="SM00448">
    <property type="entry name" value="REC"/>
    <property type="match status" value="1"/>
</dbReference>
<gene>
    <name evidence="6" type="ORF">EV696_1326</name>
</gene>
<organism evidence="6 7">
    <name type="scientific">Permianibacter aggregans</name>
    <dbReference type="NCBI Taxonomy" id="1510150"/>
    <lineage>
        <taxon>Bacteria</taxon>
        <taxon>Pseudomonadati</taxon>
        <taxon>Pseudomonadota</taxon>
        <taxon>Gammaproteobacteria</taxon>
        <taxon>Pseudomonadales</taxon>
        <taxon>Pseudomonadaceae</taxon>
        <taxon>Permianibacter</taxon>
    </lineage>
</organism>
<evidence type="ECO:0000259" key="4">
    <source>
        <dbReference type="PROSITE" id="PS50043"/>
    </source>
</evidence>
<dbReference type="RefSeq" id="WP_133593760.1">
    <property type="nucleotide sequence ID" value="NZ_CP037953.1"/>
</dbReference>
<dbReference type="PANTHER" id="PTHR45566">
    <property type="entry name" value="HTH-TYPE TRANSCRIPTIONAL REGULATOR YHJB-RELATED"/>
    <property type="match status" value="1"/>
</dbReference>
<reference evidence="6 7" key="1">
    <citation type="submission" date="2019-03" db="EMBL/GenBank/DDBJ databases">
        <title>Genomic Encyclopedia of Type Strains, Phase IV (KMG-IV): sequencing the most valuable type-strain genomes for metagenomic binning, comparative biology and taxonomic classification.</title>
        <authorList>
            <person name="Goeker M."/>
        </authorList>
    </citation>
    <scope>NUCLEOTIDE SEQUENCE [LARGE SCALE GENOMIC DNA]</scope>
    <source>
        <strain evidence="6 7">DSM 103792</strain>
    </source>
</reference>
<evidence type="ECO:0000313" key="7">
    <source>
        <dbReference type="Proteomes" id="UP000295375"/>
    </source>
</evidence>
<keyword evidence="1 3" id="KW-0597">Phosphoprotein</keyword>
<feature type="domain" description="Response regulatory" evidence="5">
    <location>
        <begin position="2"/>
        <end position="119"/>
    </location>
</feature>
<proteinExistence type="predicted"/>
<dbReference type="InterPro" id="IPR058245">
    <property type="entry name" value="NreC/VraR/RcsB-like_REC"/>
</dbReference>
<dbReference type="Proteomes" id="UP000295375">
    <property type="component" value="Unassembled WGS sequence"/>
</dbReference>
<dbReference type="PRINTS" id="PR00038">
    <property type="entry name" value="HTHLUXR"/>
</dbReference>
<sequence length="221" mass="24012">MKVLLADDHPLFRDALKRAIEFSIEQAEVFDADSVAALYALLEQHSDADLLLLDLHMPGAKGFSALIHIRAAQPGLPVIVISGNEDPAIMQRAIGHGASAYIPKNTAPETMSSAIRAVLDGEVWLPAGIDDKTTSIAQEEAEIARRIKELTPHQFRVLMMLADGSLNKQIAYDLGVSEATVKAHMTAIMKKLGVTNRTQAVVAASRLQIEPNHHLIVVEDE</sequence>
<dbReference type="Gene3D" id="3.40.50.2300">
    <property type="match status" value="1"/>
</dbReference>
<keyword evidence="7" id="KW-1185">Reference proteome</keyword>
<dbReference type="GO" id="GO:0000160">
    <property type="term" value="P:phosphorelay signal transduction system"/>
    <property type="evidence" value="ECO:0007669"/>
    <property type="project" value="InterPro"/>
</dbReference>
<protein>
    <submittedName>
        <fullName evidence="6">LuxR family two component transcriptional regulator</fullName>
    </submittedName>
</protein>
<dbReference type="InterPro" id="IPR001789">
    <property type="entry name" value="Sig_transdc_resp-reg_receiver"/>
</dbReference>
<dbReference type="CDD" id="cd17535">
    <property type="entry name" value="REC_NarL-like"/>
    <property type="match status" value="1"/>
</dbReference>
<dbReference type="PROSITE" id="PS50110">
    <property type="entry name" value="RESPONSE_REGULATORY"/>
    <property type="match status" value="1"/>
</dbReference>
<evidence type="ECO:0000256" key="1">
    <source>
        <dbReference type="ARBA" id="ARBA00022553"/>
    </source>
</evidence>
<feature type="modified residue" description="4-aspartylphosphate" evidence="3">
    <location>
        <position position="54"/>
    </location>
</feature>
<dbReference type="InterPro" id="IPR051015">
    <property type="entry name" value="EvgA-like"/>
</dbReference>
<dbReference type="EMBL" id="SNYM01000032">
    <property type="protein sequence ID" value="TDQ43194.1"/>
    <property type="molecule type" value="Genomic_DNA"/>
</dbReference>
<evidence type="ECO:0000313" key="6">
    <source>
        <dbReference type="EMBL" id="TDQ43194.1"/>
    </source>
</evidence>
<dbReference type="InterPro" id="IPR011006">
    <property type="entry name" value="CheY-like_superfamily"/>
</dbReference>
<dbReference type="SUPFAM" id="SSF46894">
    <property type="entry name" value="C-terminal effector domain of the bipartite response regulators"/>
    <property type="match status" value="1"/>
</dbReference>
<comment type="caution">
    <text evidence="6">The sequence shown here is derived from an EMBL/GenBank/DDBJ whole genome shotgun (WGS) entry which is preliminary data.</text>
</comment>